<evidence type="ECO:0000313" key="3">
    <source>
        <dbReference type="EMBL" id="CAH3193629.1"/>
    </source>
</evidence>
<feature type="region of interest" description="Disordered" evidence="1">
    <location>
        <begin position="60"/>
        <end position="93"/>
    </location>
</feature>
<dbReference type="EMBL" id="CALNXI010003544">
    <property type="protein sequence ID" value="CAH3193629.1"/>
    <property type="molecule type" value="Genomic_DNA"/>
</dbReference>
<feature type="compositionally biased region" description="Low complexity" evidence="1">
    <location>
        <begin position="250"/>
        <end position="270"/>
    </location>
</feature>
<reference evidence="2 4" key="1">
    <citation type="submission" date="2022-05" db="EMBL/GenBank/DDBJ databases">
        <authorList>
            <consortium name="Genoscope - CEA"/>
            <person name="William W."/>
        </authorList>
    </citation>
    <scope>NUCLEOTIDE SEQUENCE [LARGE SCALE GENOMIC DNA]</scope>
</reference>
<feature type="non-terminal residue" evidence="2">
    <location>
        <position position="646"/>
    </location>
</feature>
<dbReference type="EMBL" id="CALNXI010000012">
    <property type="protein sequence ID" value="CAH3014616.1"/>
    <property type="molecule type" value="Genomic_DNA"/>
</dbReference>
<gene>
    <name evidence="2" type="ORF">PEVE_00003376</name>
    <name evidence="3" type="ORF">PEVE_00026214</name>
</gene>
<evidence type="ECO:0008006" key="5">
    <source>
        <dbReference type="Google" id="ProtNLM"/>
    </source>
</evidence>
<evidence type="ECO:0000256" key="1">
    <source>
        <dbReference type="SAM" id="MobiDB-lite"/>
    </source>
</evidence>
<keyword evidence="4" id="KW-1185">Reference proteome</keyword>
<proteinExistence type="predicted"/>
<dbReference type="Proteomes" id="UP001159427">
    <property type="component" value="Unassembled WGS sequence"/>
</dbReference>
<dbReference type="InterPro" id="IPR035983">
    <property type="entry name" value="Hect_E3_ubiquitin_ligase"/>
</dbReference>
<sequence>MDEEKLKKAAGLLKEASDMLLTVETSTSTNSGTDSSDSSTMRPAITTPIAETLARARSMMNTSSSRGLYRRLNRNERLRATAESATKNKTAKKTKNIEKRPFEFALLRAISEESDEEDEVETLKKEKIVERGMVVLNEDDSELCVRGKIVSSLKSEYGLLGPNDFDFVKVTQKKISVLRLAEGTEYNYSVVKKLAGQGLLYIRMKKAYNFVLNESDSGQDQSDWLDEDLLESHRPAQRPTSTTTCHDQTGEFTGTSTSTNTSTQHTQESTITTDPERDKSLTCQIEKKNSEFFYKIISEFPSASITEPTEMLRYLQSKIVQGRPLDVIDDATEHVGDTNFMAVDRDNVLETTFDELRSVEDPRITFQVEFYGEQAEDIGGPRKEWIRLFNQQIKAKYFDHGLKEHLAEDYYFVGQMAAIALLQNGQAPRYFSEELLNDIFVSDELASSKCVLKLRQGLDTLGIHMFARKFPMFLYLLRPPQNNAKLTVPLILHLLKPTFSEEGSNSLKYEKAVYSKFVKYLRDVASGRRVTTLENILEFVTGASEEPLLGFTQQPSIHFMVPYVPAKETTEDNISEEQVNNSIHFHSVIFSRVHKRKGSLRISCLRPILVLILYIYQEEPQTSLCQQMENCSNFMTMLSRMHILGL</sequence>
<dbReference type="Gene3D" id="3.90.1750.10">
    <property type="entry name" value="Hect, E3 ligase catalytic domains"/>
    <property type="match status" value="1"/>
</dbReference>
<protein>
    <recommendedName>
        <fullName evidence="5">HECT domain-containing protein</fullName>
    </recommendedName>
</protein>
<dbReference type="SUPFAM" id="SSF56204">
    <property type="entry name" value="Hect, E3 ligase catalytic domain"/>
    <property type="match status" value="1"/>
</dbReference>
<feature type="region of interest" description="Disordered" evidence="1">
    <location>
        <begin position="23"/>
        <end position="44"/>
    </location>
</feature>
<evidence type="ECO:0000313" key="4">
    <source>
        <dbReference type="Proteomes" id="UP001159427"/>
    </source>
</evidence>
<feature type="compositionally biased region" description="Polar residues" evidence="1">
    <location>
        <begin position="238"/>
        <end position="247"/>
    </location>
</feature>
<name>A0ABN8LGQ1_9CNID</name>
<accession>A0ABN8LGQ1</accession>
<comment type="caution">
    <text evidence="2">The sequence shown here is derived from an EMBL/GenBank/DDBJ whole genome shotgun (WGS) entry which is preliminary data.</text>
</comment>
<feature type="region of interest" description="Disordered" evidence="1">
    <location>
        <begin position="234"/>
        <end position="278"/>
    </location>
</feature>
<feature type="compositionally biased region" description="Low complexity" evidence="1">
    <location>
        <begin position="25"/>
        <end position="40"/>
    </location>
</feature>
<evidence type="ECO:0000313" key="2">
    <source>
        <dbReference type="EMBL" id="CAH3014616.1"/>
    </source>
</evidence>
<organism evidence="2 4">
    <name type="scientific">Porites evermanni</name>
    <dbReference type="NCBI Taxonomy" id="104178"/>
    <lineage>
        <taxon>Eukaryota</taxon>
        <taxon>Metazoa</taxon>
        <taxon>Cnidaria</taxon>
        <taxon>Anthozoa</taxon>
        <taxon>Hexacorallia</taxon>
        <taxon>Scleractinia</taxon>
        <taxon>Fungiina</taxon>
        <taxon>Poritidae</taxon>
        <taxon>Porites</taxon>
    </lineage>
</organism>